<feature type="region of interest" description="Disordered" evidence="1">
    <location>
        <begin position="304"/>
        <end position="330"/>
    </location>
</feature>
<dbReference type="AlphaFoldDB" id="A0AAV3R0X0"/>
<evidence type="ECO:0000313" key="2">
    <source>
        <dbReference type="EMBL" id="GAA0169485.1"/>
    </source>
</evidence>
<evidence type="ECO:0000313" key="3">
    <source>
        <dbReference type="Proteomes" id="UP001454036"/>
    </source>
</evidence>
<feature type="region of interest" description="Disordered" evidence="1">
    <location>
        <begin position="592"/>
        <end position="617"/>
    </location>
</feature>
<protein>
    <submittedName>
        <fullName evidence="2">Uncharacterized protein</fullName>
    </submittedName>
</protein>
<dbReference type="PANTHER" id="PTHR34802:SF1">
    <property type="entry name" value="CHORISMATE SYNTHASE"/>
    <property type="match status" value="1"/>
</dbReference>
<feature type="compositionally biased region" description="Polar residues" evidence="1">
    <location>
        <begin position="85"/>
        <end position="102"/>
    </location>
</feature>
<organism evidence="2 3">
    <name type="scientific">Lithospermum erythrorhizon</name>
    <name type="common">Purple gromwell</name>
    <name type="synonym">Lithospermum officinale var. erythrorhizon</name>
    <dbReference type="NCBI Taxonomy" id="34254"/>
    <lineage>
        <taxon>Eukaryota</taxon>
        <taxon>Viridiplantae</taxon>
        <taxon>Streptophyta</taxon>
        <taxon>Embryophyta</taxon>
        <taxon>Tracheophyta</taxon>
        <taxon>Spermatophyta</taxon>
        <taxon>Magnoliopsida</taxon>
        <taxon>eudicotyledons</taxon>
        <taxon>Gunneridae</taxon>
        <taxon>Pentapetalae</taxon>
        <taxon>asterids</taxon>
        <taxon>lamiids</taxon>
        <taxon>Boraginales</taxon>
        <taxon>Boraginaceae</taxon>
        <taxon>Boraginoideae</taxon>
        <taxon>Lithospermeae</taxon>
        <taxon>Lithospermum</taxon>
    </lineage>
</organism>
<sequence>MSLKSEDPGLGLKAYEVSGIVEKQSKVLYSREFLLSFSELEICKKLPSGFDPSILSEFEDAFHKVQERERAFVGSQFPGYKRSDYSSSPPTRGDSGTYSRSSFGRWDTHSSGRSDRGSDSHSDRDSDPGKHYVNPSRRPWQSSEHDGLLGSGHGYGSENSLLKNAVTDGYQINRSNGPYPRSYKAAPYSFRETKDSYNDETFGSSEGTSEDKVEEERQRRVSFELMRKEQHKVLQGKQNVGAGISEFLEDMKEEKSDLGVSNVLEESATAAIPVNDSITSSTLSQSITSRPLVPPGFANAIVEKNSGPKPSVHTRKIEKPDDTWTTSSVQSSKLGDRFLEERKPAEDLTYGRPNDLLSLIVGGDKGICQPSDEKYMGHFLSENSRKSSEFASELISGLSSKSNDISNHQCDTKTEAIPSVLTCENLEQTILSEFSVENLNLPLTGQPMHCSSVADAKSEQLRPVDNHASQHLLSLLHKDTGLDKMQLRRDMESRLNDVSPSNEWDIQVTLGETSKDGLKGGPGSSTPTLEALFGSAFMRELQSAEAPVSVQRGSVESAQTDVLEDPGLPFPLINGGGTRIVANEVGQKSATQRGYNLPLNHGQESRSESWLGISDPQDEPDSFKHLIGLRSRNSDILEVDRCQLSEEERLIASNDPLNHPNLSLRPAGPSLQGQLSLNAPINIYEKLTATRAVVEEKPSRIFPENSPFVKGPYNRIEPEIPHHNLYTQSSSHPLQNSLMTREKPYPFPLDSHPARMNPHMKFIGPESMMHRDPSANHQLPADMVRPPFPHPGPGVTGVNITSHNPISQQMQISRNHSQQQLHRFQRPVLPYPGNQPNALVPELNIMQGFPFGPRHPRNMSSSGLPIPAPNINNGSNHPEAFQRLLEMERMAKSKQIHPPPGHSQAMYNNELETGFRYK</sequence>
<feature type="region of interest" description="Disordered" evidence="1">
    <location>
        <begin position="190"/>
        <end position="217"/>
    </location>
</feature>
<gene>
    <name evidence="2" type="ORF">LIER_23962</name>
</gene>
<comment type="caution">
    <text evidence="2">The sequence shown here is derived from an EMBL/GenBank/DDBJ whole genome shotgun (WGS) entry which is preliminary data.</text>
</comment>
<feature type="compositionally biased region" description="Basic and acidic residues" evidence="1">
    <location>
        <begin position="106"/>
        <end position="130"/>
    </location>
</feature>
<dbReference type="Proteomes" id="UP001454036">
    <property type="component" value="Unassembled WGS sequence"/>
</dbReference>
<dbReference type="PANTHER" id="PTHR34802">
    <property type="entry name" value="CHORISMATE SYNTHASE"/>
    <property type="match status" value="1"/>
</dbReference>
<name>A0AAV3R0X0_LITER</name>
<feature type="region of interest" description="Disordered" evidence="1">
    <location>
        <begin position="894"/>
        <end position="918"/>
    </location>
</feature>
<feature type="region of interest" description="Disordered" evidence="1">
    <location>
        <begin position="77"/>
        <end position="160"/>
    </location>
</feature>
<accession>A0AAV3R0X0</accession>
<evidence type="ECO:0000256" key="1">
    <source>
        <dbReference type="SAM" id="MobiDB-lite"/>
    </source>
</evidence>
<dbReference type="EMBL" id="BAABME010006864">
    <property type="protein sequence ID" value="GAA0169485.1"/>
    <property type="molecule type" value="Genomic_DNA"/>
</dbReference>
<proteinExistence type="predicted"/>
<reference evidence="2 3" key="1">
    <citation type="submission" date="2024-01" db="EMBL/GenBank/DDBJ databases">
        <title>The complete chloroplast genome sequence of Lithospermum erythrorhizon: insights into the phylogenetic relationship among Boraginaceae species and the maternal lineages of purple gromwells.</title>
        <authorList>
            <person name="Okada T."/>
            <person name="Watanabe K."/>
        </authorList>
    </citation>
    <scope>NUCLEOTIDE SEQUENCE [LARGE SCALE GENOMIC DNA]</scope>
</reference>
<keyword evidence="3" id="KW-1185">Reference proteome</keyword>